<feature type="transmembrane region" description="Helical" evidence="1">
    <location>
        <begin position="12"/>
        <end position="33"/>
    </location>
</feature>
<keyword evidence="1" id="KW-0812">Transmembrane</keyword>
<organism evidence="2">
    <name type="scientific">marine metagenome</name>
    <dbReference type="NCBI Taxonomy" id="408172"/>
    <lineage>
        <taxon>unclassified sequences</taxon>
        <taxon>metagenomes</taxon>
        <taxon>ecological metagenomes</taxon>
    </lineage>
</organism>
<feature type="transmembrane region" description="Helical" evidence="1">
    <location>
        <begin position="108"/>
        <end position="129"/>
    </location>
</feature>
<accession>A0A381XJK6</accession>
<name>A0A381XJK6_9ZZZZ</name>
<feature type="non-terminal residue" evidence="2">
    <location>
        <position position="159"/>
    </location>
</feature>
<sequence>MNNKYWDGNFGLLGLLAVPILSLSLIIFILGYWSSFAEAILVISILIYCISPKKLLSQFDKYIISIEKEEADASVLAQQLINKEITNNSDDVEVAIMKSFFVGAHKQILAAIFWYFMLGVVGVLLYRLVDKLHDELNNVSNGFSESTSILLNILEWPST</sequence>
<dbReference type="PANTHER" id="PTHR38684:SF1">
    <property type="entry name" value="PROTEIN AMPE"/>
    <property type="match status" value="1"/>
</dbReference>
<dbReference type="EMBL" id="UINC01015419">
    <property type="protein sequence ID" value="SVA64945.1"/>
    <property type="molecule type" value="Genomic_DNA"/>
</dbReference>
<keyword evidence="1" id="KW-0472">Membrane</keyword>
<reference evidence="2" key="1">
    <citation type="submission" date="2018-05" db="EMBL/GenBank/DDBJ databases">
        <authorList>
            <person name="Lanie J.A."/>
            <person name="Ng W.-L."/>
            <person name="Kazmierczak K.M."/>
            <person name="Andrzejewski T.M."/>
            <person name="Davidsen T.M."/>
            <person name="Wayne K.J."/>
            <person name="Tettelin H."/>
            <person name="Glass J.I."/>
            <person name="Rusch D."/>
            <person name="Podicherti R."/>
            <person name="Tsui H.-C.T."/>
            <person name="Winkler M.E."/>
        </authorList>
    </citation>
    <scope>NUCLEOTIDE SEQUENCE</scope>
</reference>
<dbReference type="GO" id="GO:0005886">
    <property type="term" value="C:plasma membrane"/>
    <property type="evidence" value="ECO:0007669"/>
    <property type="project" value="TreeGrafter"/>
</dbReference>
<proteinExistence type="predicted"/>
<protein>
    <submittedName>
        <fullName evidence="2">Uncharacterized protein</fullName>
    </submittedName>
</protein>
<dbReference type="PANTHER" id="PTHR38684">
    <property type="entry name" value="PROTEIN AMPE"/>
    <property type="match status" value="1"/>
</dbReference>
<evidence type="ECO:0000313" key="2">
    <source>
        <dbReference type="EMBL" id="SVA64945.1"/>
    </source>
</evidence>
<gene>
    <name evidence="2" type="ORF">METZ01_LOCUS117799</name>
</gene>
<dbReference type="InterPro" id="IPR052966">
    <property type="entry name" value="Beta-lactamase_Reg"/>
</dbReference>
<keyword evidence="1" id="KW-1133">Transmembrane helix</keyword>
<dbReference type="GO" id="GO:0046677">
    <property type="term" value="P:response to antibiotic"/>
    <property type="evidence" value="ECO:0007669"/>
    <property type="project" value="TreeGrafter"/>
</dbReference>
<evidence type="ECO:0000256" key="1">
    <source>
        <dbReference type="SAM" id="Phobius"/>
    </source>
</evidence>
<dbReference type="AlphaFoldDB" id="A0A381XJK6"/>